<dbReference type="OrthoDB" id="9815441at2"/>
<dbReference type="InterPro" id="IPR029058">
    <property type="entry name" value="AB_hydrolase_fold"/>
</dbReference>
<dbReference type="PRINTS" id="PR00111">
    <property type="entry name" value="ABHYDROLASE"/>
</dbReference>
<proteinExistence type="predicted"/>
<keyword evidence="3" id="KW-1185">Reference proteome</keyword>
<feature type="domain" description="AB hydrolase-1" evidence="1">
    <location>
        <begin position="60"/>
        <end position="298"/>
    </location>
</feature>
<evidence type="ECO:0000313" key="3">
    <source>
        <dbReference type="Proteomes" id="UP000236743"/>
    </source>
</evidence>
<gene>
    <name evidence="2" type="ORF">SAMN04488115_104123</name>
</gene>
<evidence type="ECO:0000313" key="2">
    <source>
        <dbReference type="EMBL" id="SEG28264.1"/>
    </source>
</evidence>
<reference evidence="2 3" key="1">
    <citation type="submission" date="2016-10" db="EMBL/GenBank/DDBJ databases">
        <authorList>
            <person name="de Groot N.N."/>
        </authorList>
    </citation>
    <scope>NUCLEOTIDE SEQUENCE [LARGE SCALE GENOMIC DNA]</scope>
    <source>
        <strain evidence="2 3">DSM 26656</strain>
    </source>
</reference>
<dbReference type="InterPro" id="IPR000073">
    <property type="entry name" value="AB_hydrolase_1"/>
</dbReference>
<dbReference type="InterPro" id="IPR000639">
    <property type="entry name" value="Epox_hydrolase-like"/>
</dbReference>
<dbReference type="SUPFAM" id="SSF53474">
    <property type="entry name" value="alpha/beta-Hydrolases"/>
    <property type="match status" value="1"/>
</dbReference>
<dbReference type="Proteomes" id="UP000236743">
    <property type="component" value="Unassembled WGS sequence"/>
</dbReference>
<organism evidence="2 3">
    <name type="scientific">Bosea lathyri</name>
    <dbReference type="NCBI Taxonomy" id="1036778"/>
    <lineage>
        <taxon>Bacteria</taxon>
        <taxon>Pseudomonadati</taxon>
        <taxon>Pseudomonadota</taxon>
        <taxon>Alphaproteobacteria</taxon>
        <taxon>Hyphomicrobiales</taxon>
        <taxon>Boseaceae</taxon>
        <taxon>Bosea</taxon>
    </lineage>
</organism>
<dbReference type="EMBL" id="FNUY01000004">
    <property type="protein sequence ID" value="SEG28264.1"/>
    <property type="molecule type" value="Genomic_DNA"/>
</dbReference>
<dbReference type="Gene3D" id="3.40.50.1820">
    <property type="entry name" value="alpha/beta hydrolase"/>
    <property type="match status" value="1"/>
</dbReference>
<sequence length="334" mass="35415">MLTRLLLIALVLVVSGLLLRTGWLNLEAGRQYPPQGSFVSVPGGRLHYRERKPTDEGLGTVVLVHGASSAHADLLATLGPELAHYRVIAIDRPGHGWSDRLDGAAMADPGRQAAAIMQAVDRIAPERFVLVAHSLAGALSTRIALDRPERLRGLVLLGAVTQPWPGGVAWYHHLLAWPVIGSAFTWLVGVPAASLLLESGAESVFAPREVTPGYLETAETRLLLRPAALRANSQDIAATHAFVAAQAPRYRELKVPVVAITGDSDAIVSPMIHSAAIARAAPQGRFVLLPGVGHMPHHAAPEIVVEAIDQIVGPRSGLALLSPDLTPSGRVPAR</sequence>
<evidence type="ECO:0000259" key="1">
    <source>
        <dbReference type="Pfam" id="PF00561"/>
    </source>
</evidence>
<dbReference type="RefSeq" id="WP_160115733.1">
    <property type="nucleotide sequence ID" value="NZ_FNUY01000004.1"/>
</dbReference>
<accession>A0A1H5YW81</accession>
<dbReference type="AlphaFoldDB" id="A0A1H5YW81"/>
<dbReference type="PANTHER" id="PTHR43689:SF8">
    <property type="entry name" value="ALPHA_BETA-HYDROLASES SUPERFAMILY PROTEIN"/>
    <property type="match status" value="1"/>
</dbReference>
<name>A0A1H5YW81_9HYPH</name>
<dbReference type="PRINTS" id="PR00412">
    <property type="entry name" value="EPOXHYDRLASE"/>
</dbReference>
<dbReference type="Pfam" id="PF00561">
    <property type="entry name" value="Abhydrolase_1"/>
    <property type="match status" value="1"/>
</dbReference>
<protein>
    <submittedName>
        <fullName evidence="2">Pimeloyl-ACP methyl ester carboxylesterase</fullName>
    </submittedName>
</protein>
<dbReference type="PANTHER" id="PTHR43689">
    <property type="entry name" value="HYDROLASE"/>
    <property type="match status" value="1"/>
</dbReference>
<dbReference type="GO" id="GO:0003824">
    <property type="term" value="F:catalytic activity"/>
    <property type="evidence" value="ECO:0007669"/>
    <property type="project" value="InterPro"/>
</dbReference>